<dbReference type="PANTHER" id="PTHR43725:SF53">
    <property type="entry name" value="UDP-ARABINOSE 4-EPIMERASE 1"/>
    <property type="match status" value="1"/>
</dbReference>
<evidence type="ECO:0000256" key="1">
    <source>
        <dbReference type="ARBA" id="ARBA00007637"/>
    </source>
</evidence>
<name>A0A7J2U442_9CREN</name>
<evidence type="ECO:0000259" key="2">
    <source>
        <dbReference type="Pfam" id="PF16363"/>
    </source>
</evidence>
<dbReference type="PRINTS" id="PR01713">
    <property type="entry name" value="NUCEPIMERASE"/>
</dbReference>
<gene>
    <name evidence="3" type="ORF">ENO26_08380</name>
</gene>
<proteinExistence type="inferred from homology"/>
<dbReference type="InterPro" id="IPR016040">
    <property type="entry name" value="NAD(P)-bd_dom"/>
</dbReference>
<evidence type="ECO:0000313" key="3">
    <source>
        <dbReference type="EMBL" id="HEM67558.1"/>
    </source>
</evidence>
<dbReference type="PANTHER" id="PTHR43725">
    <property type="entry name" value="UDP-GLUCOSE 4-EPIMERASE"/>
    <property type="match status" value="1"/>
</dbReference>
<reference evidence="3" key="1">
    <citation type="journal article" date="2020" name="mSystems">
        <title>Genome- and Community-Level Interaction Insights into Carbon Utilization and Element Cycling Functions of Hydrothermarchaeota in Hydrothermal Sediment.</title>
        <authorList>
            <person name="Zhou Z."/>
            <person name="Liu Y."/>
            <person name="Xu W."/>
            <person name="Pan J."/>
            <person name="Luo Z.H."/>
            <person name="Li M."/>
        </authorList>
    </citation>
    <scope>NUCLEOTIDE SEQUENCE [LARGE SCALE GENOMIC DNA]</scope>
    <source>
        <strain evidence="3">SpSt-125</strain>
    </source>
</reference>
<feature type="domain" description="NAD(P)-binding" evidence="2">
    <location>
        <begin position="13"/>
        <end position="320"/>
    </location>
</feature>
<dbReference type="Gene3D" id="3.90.25.10">
    <property type="entry name" value="UDP-galactose 4-epimerase, domain 1"/>
    <property type="match status" value="1"/>
</dbReference>
<dbReference type="InterPro" id="IPR036291">
    <property type="entry name" value="NAD(P)-bd_dom_sf"/>
</dbReference>
<comment type="similarity">
    <text evidence="1">Belongs to the NAD(P)-dependent epimerase/dehydratase family.</text>
</comment>
<protein>
    <submittedName>
        <fullName evidence="3">NAD-dependent epimerase/dehydratase family protein</fullName>
    </submittedName>
</protein>
<dbReference type="SUPFAM" id="SSF51735">
    <property type="entry name" value="NAD(P)-binding Rossmann-fold domains"/>
    <property type="match status" value="1"/>
</dbReference>
<dbReference type="AlphaFoldDB" id="A0A7J2U442"/>
<dbReference type="Gene3D" id="3.40.50.720">
    <property type="entry name" value="NAD(P)-binding Rossmann-like Domain"/>
    <property type="match status" value="1"/>
</dbReference>
<sequence length="336" mass="37554">MVSDIQKHWGKVIVTGGAGFIGSHVVDHIVALSLASEVVVIDNFSSGSIKNIEHHIGKSYFRLVKADLKHFDLSWVELFKDADVVLHFAANPEVRISSVEPRIHFDENVVATFNVLEASRKGDVKLHFFASSSTVYGDAEKIPTPEDHPLKPISVYGASKAACELLYYTYSKLYGFNTAVGRYANIIGYRSGHGVIIDFINKLKLSPQVLEILGDGMQRKSYLHVSDAVEATIATLRYVEKVRNFHVFNIGNEDWVTVKEIADIVVEEMGLKNVQYRYVMTMPDGRGWPGDVKLMLLDISKIKSVIGWKPKLSSREAVRKASREALGKEVFSWVKA</sequence>
<dbReference type="EMBL" id="DSEU01000059">
    <property type="protein sequence ID" value="HEM67558.1"/>
    <property type="molecule type" value="Genomic_DNA"/>
</dbReference>
<dbReference type="Pfam" id="PF16363">
    <property type="entry name" value="GDP_Man_Dehyd"/>
    <property type="match status" value="1"/>
</dbReference>
<comment type="caution">
    <text evidence="3">The sequence shown here is derived from an EMBL/GenBank/DDBJ whole genome shotgun (WGS) entry which is preliminary data.</text>
</comment>
<organism evidence="3">
    <name type="scientific">Ignisphaera aggregans</name>
    <dbReference type="NCBI Taxonomy" id="334771"/>
    <lineage>
        <taxon>Archaea</taxon>
        <taxon>Thermoproteota</taxon>
        <taxon>Thermoprotei</taxon>
        <taxon>Desulfurococcales</taxon>
        <taxon>Desulfurococcaceae</taxon>
        <taxon>Ignisphaera</taxon>
    </lineage>
</organism>
<accession>A0A7J2U442</accession>